<proteinExistence type="predicted"/>
<keyword evidence="4" id="KW-1185">Reference proteome</keyword>
<organism evidence="3 4">
    <name type="scientific">Acer yangbiense</name>
    <dbReference type="NCBI Taxonomy" id="1000413"/>
    <lineage>
        <taxon>Eukaryota</taxon>
        <taxon>Viridiplantae</taxon>
        <taxon>Streptophyta</taxon>
        <taxon>Embryophyta</taxon>
        <taxon>Tracheophyta</taxon>
        <taxon>Spermatophyta</taxon>
        <taxon>Magnoliopsida</taxon>
        <taxon>eudicotyledons</taxon>
        <taxon>Gunneridae</taxon>
        <taxon>Pentapetalae</taxon>
        <taxon>rosids</taxon>
        <taxon>malvids</taxon>
        <taxon>Sapindales</taxon>
        <taxon>Sapindaceae</taxon>
        <taxon>Hippocastanoideae</taxon>
        <taxon>Acereae</taxon>
        <taxon>Acer</taxon>
    </lineage>
</organism>
<dbReference type="SUPFAM" id="SSF81383">
    <property type="entry name" value="F-box domain"/>
    <property type="match status" value="1"/>
</dbReference>
<dbReference type="PANTHER" id="PTHR33127">
    <property type="entry name" value="TRANSMEMBRANE PROTEIN"/>
    <property type="match status" value="1"/>
</dbReference>
<name>A0A5C7I980_9ROSI</name>
<feature type="region of interest" description="Disordered" evidence="1">
    <location>
        <begin position="475"/>
        <end position="497"/>
    </location>
</feature>
<dbReference type="Proteomes" id="UP000323000">
    <property type="component" value="Chromosome 3"/>
</dbReference>
<evidence type="ECO:0000313" key="3">
    <source>
        <dbReference type="EMBL" id="TXG65795.1"/>
    </source>
</evidence>
<gene>
    <name evidence="3" type="ORF">EZV62_007070</name>
</gene>
<accession>A0A5C7I980</accession>
<evidence type="ECO:0000313" key="4">
    <source>
        <dbReference type="Proteomes" id="UP000323000"/>
    </source>
</evidence>
<evidence type="ECO:0000259" key="2">
    <source>
        <dbReference type="SMART" id="SM00256"/>
    </source>
</evidence>
<feature type="domain" description="F-box" evidence="2">
    <location>
        <begin position="49"/>
        <end position="89"/>
    </location>
</feature>
<dbReference type="Pfam" id="PF00646">
    <property type="entry name" value="F-box"/>
    <property type="match status" value="1"/>
</dbReference>
<dbReference type="Gene3D" id="1.20.1280.50">
    <property type="match status" value="1"/>
</dbReference>
<dbReference type="InterPro" id="IPR036047">
    <property type="entry name" value="F-box-like_dom_sf"/>
</dbReference>
<dbReference type="InterPro" id="IPR001810">
    <property type="entry name" value="F-box_dom"/>
</dbReference>
<dbReference type="EMBL" id="VAHF01000003">
    <property type="protein sequence ID" value="TXG65795.1"/>
    <property type="molecule type" value="Genomic_DNA"/>
</dbReference>
<dbReference type="OrthoDB" id="679467at2759"/>
<sequence>MTKSSSIDIKLEVMAESDVEIKIIGVTSMTDSAIGVEKPKIVENLWCNLPDNVSISILERLCYVDQIHFRAVCKSWRLKIYGKVRYANKFPWILAIEGERFLPIFESPRLISMSNKCCLYDPIHKQKYTIQNKVLVGANIHASKYGWLLLSKETPDYRTYLFSFYNPFTNEIIRLPALKMKISGKIFSCGKATFSTSPASSDCMICVVSTESSFYEEFCVSTYSPRGGNKTWNNVLLGMNRYKCDTRITRVVYTDGVFYFTFAEKGNVMGAFKPGLKEWKAYPYPKNVSPSSMDYMSLIESHDNDENLLIAHRHLYRDTWDIYRFNNKMETEREMDWCQIEKLESRMLFVSATSTSLQLEGMGSLANTIHVAENRHGQACSFQLHTKLVKREQCPQQIFDWIIQKKGRPQPISSLPGPYGISNAAYSSAQFGLAGTMTPMGIASVPSTNTSLPFNLGDLLRASLNASFTTYGGGGGHYDMRPVSSSDNNSESSRHRP</sequence>
<dbReference type="PANTHER" id="PTHR33127:SF5">
    <property type="entry name" value="TRANSMEMBRANE PROTEIN"/>
    <property type="match status" value="1"/>
</dbReference>
<dbReference type="AlphaFoldDB" id="A0A5C7I980"/>
<dbReference type="SMART" id="SM00256">
    <property type="entry name" value="FBOX"/>
    <property type="match status" value="1"/>
</dbReference>
<reference evidence="4" key="1">
    <citation type="journal article" date="2019" name="Gigascience">
        <title>De novo genome assembly of the endangered Acer yangbiense, a plant species with extremely small populations endemic to Yunnan Province, China.</title>
        <authorList>
            <person name="Yang J."/>
            <person name="Wariss H.M."/>
            <person name="Tao L."/>
            <person name="Zhang R."/>
            <person name="Yun Q."/>
            <person name="Hollingsworth P."/>
            <person name="Dao Z."/>
            <person name="Luo G."/>
            <person name="Guo H."/>
            <person name="Ma Y."/>
            <person name="Sun W."/>
        </authorList>
    </citation>
    <scope>NUCLEOTIDE SEQUENCE [LARGE SCALE GENOMIC DNA]</scope>
    <source>
        <strain evidence="4">cv. Malutang</strain>
    </source>
</reference>
<dbReference type="Pfam" id="PF03478">
    <property type="entry name" value="Beta-prop_KIB1-4"/>
    <property type="match status" value="1"/>
</dbReference>
<protein>
    <recommendedName>
        <fullName evidence="2">F-box domain-containing protein</fullName>
    </recommendedName>
</protein>
<dbReference type="InterPro" id="IPR005174">
    <property type="entry name" value="KIB1-4_b-propeller"/>
</dbReference>
<comment type="caution">
    <text evidence="3">The sequence shown here is derived from an EMBL/GenBank/DDBJ whole genome shotgun (WGS) entry which is preliminary data.</text>
</comment>
<evidence type="ECO:0000256" key="1">
    <source>
        <dbReference type="SAM" id="MobiDB-lite"/>
    </source>
</evidence>